<name>A0ABR2KS35_9EUKA</name>
<dbReference type="Proteomes" id="UP001470230">
    <property type="component" value="Unassembled WGS sequence"/>
</dbReference>
<dbReference type="EMBL" id="JAPFFF010000003">
    <property type="protein sequence ID" value="KAK8893831.1"/>
    <property type="molecule type" value="Genomic_DNA"/>
</dbReference>
<sequence length="194" mass="22220">MSQCIDARRGVSLYGTLIVDHSFARVIKVNEVQKINIINILLPNYLHKTYISNGSIINEDITFGEIIIKQKKLNIHFDSSCSFNNGIKQTFVIVCVLNPNNKLEYSAINNWLNLTSDIISLQRTLRNFKNRKFCLEKSRVRDVSMLKTFIHSRKSDLIADHAKIDDDHLQTSDKLVISYPQLSAPSEACLPILW</sequence>
<evidence type="ECO:0000313" key="2">
    <source>
        <dbReference type="Proteomes" id="UP001470230"/>
    </source>
</evidence>
<keyword evidence="2" id="KW-1185">Reference proteome</keyword>
<evidence type="ECO:0000313" key="1">
    <source>
        <dbReference type="EMBL" id="KAK8893831.1"/>
    </source>
</evidence>
<comment type="caution">
    <text evidence="1">The sequence shown here is derived from an EMBL/GenBank/DDBJ whole genome shotgun (WGS) entry which is preliminary data.</text>
</comment>
<organism evidence="1 2">
    <name type="scientific">Tritrichomonas musculus</name>
    <dbReference type="NCBI Taxonomy" id="1915356"/>
    <lineage>
        <taxon>Eukaryota</taxon>
        <taxon>Metamonada</taxon>
        <taxon>Parabasalia</taxon>
        <taxon>Tritrichomonadida</taxon>
        <taxon>Tritrichomonadidae</taxon>
        <taxon>Tritrichomonas</taxon>
    </lineage>
</organism>
<accession>A0ABR2KS35</accession>
<proteinExistence type="predicted"/>
<protein>
    <submittedName>
        <fullName evidence="1">Uncharacterized protein</fullName>
    </submittedName>
</protein>
<gene>
    <name evidence="1" type="ORF">M9Y10_022260</name>
</gene>
<reference evidence="1 2" key="1">
    <citation type="submission" date="2024-04" db="EMBL/GenBank/DDBJ databases">
        <title>Tritrichomonas musculus Genome.</title>
        <authorList>
            <person name="Alves-Ferreira E."/>
            <person name="Grigg M."/>
            <person name="Lorenzi H."/>
            <person name="Galac M."/>
        </authorList>
    </citation>
    <scope>NUCLEOTIDE SEQUENCE [LARGE SCALE GENOMIC DNA]</scope>
    <source>
        <strain evidence="1 2">EAF2021</strain>
    </source>
</reference>